<keyword evidence="7" id="KW-0560">Oxidoreductase</keyword>
<sequence length="317" mass="35366">MNKISIIGAGTMGHSIALTVAWRHLSAHIYAVDEKEVERATGSLRKKVNTLVQYGLLTGEESTQLLQRVRFTTSLVDCLKGTEFIIEAVPENLGIKKELYRLVETLIPPHVPIASNTSGIPTSPLSSEMLYPERFIITHFWNPAHLIPLVEVVPGKATSEETVKQTMEVLALLDKKAVLVKKEVPGFIGNRLQFALLREAQYLLREGVASKEDIDLAVTHSIGRRLPVTGPLMSADFTGLDVAYAISEYLYKDLCNDTKPAADMTQFLEKNQLGIKSGQGFYLWHEEDIDEIDKRREQLLIEFLKLDAQKGSGKHEG</sequence>
<name>A0A0A3IR40_9BACI</name>
<dbReference type="GO" id="GO:0005737">
    <property type="term" value="C:cytoplasm"/>
    <property type="evidence" value="ECO:0007669"/>
    <property type="project" value="UniProtKB-SubCell"/>
</dbReference>
<dbReference type="InterPro" id="IPR006108">
    <property type="entry name" value="3HC_DH_C"/>
</dbReference>
<dbReference type="GO" id="GO:0070403">
    <property type="term" value="F:NAD+ binding"/>
    <property type="evidence" value="ECO:0007669"/>
    <property type="project" value="InterPro"/>
</dbReference>
<dbReference type="PANTHER" id="PTHR48075:SF1">
    <property type="entry name" value="LAMBDA-CRYSTALLIN HOMOLOG"/>
    <property type="match status" value="1"/>
</dbReference>
<dbReference type="SUPFAM" id="SSF48179">
    <property type="entry name" value="6-phosphogluconate dehydrogenase C-terminal domain-like"/>
    <property type="match status" value="1"/>
</dbReference>
<dbReference type="UniPathway" id="UPA00863"/>
<feature type="site" description="Important for catalytic activity" evidence="11">
    <location>
        <position position="139"/>
    </location>
</feature>
<proteinExistence type="inferred from homology"/>
<evidence type="ECO:0000256" key="7">
    <source>
        <dbReference type="ARBA" id="ARBA00023002"/>
    </source>
</evidence>
<feature type="domain" description="3-hydroxyacyl-CoA dehydrogenase NAD binding" evidence="13">
    <location>
        <begin position="3"/>
        <end position="182"/>
    </location>
</feature>
<dbReference type="GO" id="GO:0019605">
    <property type="term" value="P:butyrate metabolic process"/>
    <property type="evidence" value="ECO:0007669"/>
    <property type="project" value="UniProtKB-UniPathway"/>
</dbReference>
<dbReference type="OrthoDB" id="9771883at2"/>
<evidence type="ECO:0000256" key="1">
    <source>
        <dbReference type="ARBA" id="ARBA00004496"/>
    </source>
</evidence>
<comment type="pathway">
    <text evidence="2">Lipid metabolism; butanoate metabolism.</text>
</comment>
<keyword evidence="15" id="KW-1185">Reference proteome</keyword>
<evidence type="ECO:0000256" key="11">
    <source>
        <dbReference type="PIRSR" id="PIRSR000105-1"/>
    </source>
</evidence>
<evidence type="ECO:0000313" key="14">
    <source>
        <dbReference type="EMBL" id="KGR87196.1"/>
    </source>
</evidence>
<dbReference type="PIRSF" id="PIRSF000105">
    <property type="entry name" value="HCDH"/>
    <property type="match status" value="1"/>
</dbReference>
<dbReference type="InterPro" id="IPR022694">
    <property type="entry name" value="3-OHacyl-CoA_DH"/>
</dbReference>
<dbReference type="Gene3D" id="3.40.50.720">
    <property type="entry name" value="NAD(P)-binding Rossmann-like Domain"/>
    <property type="match status" value="1"/>
</dbReference>
<keyword evidence="8" id="KW-0520">NAD</keyword>
<dbReference type="SUPFAM" id="SSF51735">
    <property type="entry name" value="NAD(P)-binding Rossmann-fold domains"/>
    <property type="match status" value="1"/>
</dbReference>
<protein>
    <recommendedName>
        <fullName evidence="10">L-gulonate 3-dehydrogenase</fullName>
        <ecNumber evidence="9">1.1.1.45</ecNumber>
    </recommendedName>
    <alternativeName>
        <fullName evidence="10">L-gulonate 3-dehydrogenase</fullName>
    </alternativeName>
</protein>
<dbReference type="PROSITE" id="PS00067">
    <property type="entry name" value="3HCDH"/>
    <property type="match status" value="1"/>
</dbReference>
<keyword evidence="5" id="KW-0963">Cytoplasm</keyword>
<dbReference type="Pfam" id="PF02737">
    <property type="entry name" value="3HCDH_N"/>
    <property type="match status" value="1"/>
</dbReference>
<dbReference type="GO" id="GO:0050104">
    <property type="term" value="F:L-gulonate 3-dehydrogenase activity"/>
    <property type="evidence" value="ECO:0007669"/>
    <property type="project" value="UniProtKB-EC"/>
</dbReference>
<dbReference type="InterPro" id="IPR036291">
    <property type="entry name" value="NAD(P)-bd_dom_sf"/>
</dbReference>
<evidence type="ECO:0000256" key="8">
    <source>
        <dbReference type="ARBA" id="ARBA00023027"/>
    </source>
</evidence>
<evidence type="ECO:0000256" key="3">
    <source>
        <dbReference type="ARBA" id="ARBA00009463"/>
    </source>
</evidence>
<comment type="caution">
    <text evidence="14">The sequence shown here is derived from an EMBL/GenBank/DDBJ whole genome shotgun (WGS) entry which is preliminary data.</text>
</comment>
<dbReference type="InterPro" id="IPR006180">
    <property type="entry name" value="3-OHacyl-CoA_DH_CS"/>
</dbReference>
<comment type="subunit">
    <text evidence="4">Homodimer.</text>
</comment>
<evidence type="ECO:0000256" key="6">
    <source>
        <dbReference type="ARBA" id="ARBA00022553"/>
    </source>
</evidence>
<evidence type="ECO:0000313" key="15">
    <source>
        <dbReference type="Proteomes" id="UP000030437"/>
    </source>
</evidence>
<dbReference type="Gene3D" id="1.10.1040.10">
    <property type="entry name" value="N-(1-d-carboxylethyl)-l-norvaline Dehydrogenase, domain 2"/>
    <property type="match status" value="1"/>
</dbReference>
<evidence type="ECO:0000256" key="5">
    <source>
        <dbReference type="ARBA" id="ARBA00022490"/>
    </source>
</evidence>
<feature type="domain" description="3-hydroxyacyl-CoA dehydrogenase C-terminal" evidence="12">
    <location>
        <begin position="186"/>
        <end position="283"/>
    </location>
</feature>
<dbReference type="InterPro" id="IPR006176">
    <property type="entry name" value="3-OHacyl-CoA_DH_NAD-bd"/>
</dbReference>
<dbReference type="RefSeq" id="WP_036151521.1">
    <property type="nucleotide sequence ID" value="NZ_AVCX01000015.1"/>
</dbReference>
<comment type="similarity">
    <text evidence="3">Belongs to the 3-hydroxyacyl-CoA dehydrogenase family.</text>
</comment>
<organism evidence="14 15">
    <name type="scientific">Lysinibacillus odysseyi 34hs-1 = NBRC 100172</name>
    <dbReference type="NCBI Taxonomy" id="1220589"/>
    <lineage>
        <taxon>Bacteria</taxon>
        <taxon>Bacillati</taxon>
        <taxon>Bacillota</taxon>
        <taxon>Bacilli</taxon>
        <taxon>Bacillales</taxon>
        <taxon>Bacillaceae</taxon>
        <taxon>Lysinibacillus</taxon>
    </lineage>
</organism>
<keyword evidence="6" id="KW-0597">Phosphoprotein</keyword>
<dbReference type="eggNOG" id="COG1250">
    <property type="taxonomic scope" value="Bacteria"/>
</dbReference>
<evidence type="ECO:0000256" key="9">
    <source>
        <dbReference type="ARBA" id="ARBA00038962"/>
    </source>
</evidence>
<dbReference type="InterPro" id="IPR008927">
    <property type="entry name" value="6-PGluconate_DH-like_C_sf"/>
</dbReference>
<dbReference type="InterPro" id="IPR013328">
    <property type="entry name" value="6PGD_dom2"/>
</dbReference>
<evidence type="ECO:0000256" key="2">
    <source>
        <dbReference type="ARBA" id="ARBA00005086"/>
    </source>
</evidence>
<evidence type="ECO:0000256" key="4">
    <source>
        <dbReference type="ARBA" id="ARBA00011738"/>
    </source>
</evidence>
<dbReference type="EMBL" id="JPVP01000048">
    <property type="protein sequence ID" value="KGR87196.1"/>
    <property type="molecule type" value="Genomic_DNA"/>
</dbReference>
<comment type="subcellular location">
    <subcellularLocation>
        <location evidence="1">Cytoplasm</location>
    </subcellularLocation>
</comment>
<dbReference type="EC" id="1.1.1.45" evidence="9"/>
<evidence type="ECO:0000256" key="10">
    <source>
        <dbReference type="ARBA" id="ARBA00042709"/>
    </source>
</evidence>
<dbReference type="AlphaFoldDB" id="A0A0A3IR40"/>
<dbReference type="PANTHER" id="PTHR48075">
    <property type="entry name" value="3-HYDROXYACYL-COA DEHYDROGENASE FAMILY PROTEIN"/>
    <property type="match status" value="1"/>
</dbReference>
<evidence type="ECO:0000259" key="13">
    <source>
        <dbReference type="Pfam" id="PF02737"/>
    </source>
</evidence>
<dbReference type="STRING" id="1220589.CD32_03985"/>
<accession>A0A0A3IR40</accession>
<gene>
    <name evidence="14" type="ORF">CD32_03985</name>
</gene>
<dbReference type="Proteomes" id="UP000030437">
    <property type="component" value="Unassembled WGS sequence"/>
</dbReference>
<dbReference type="Pfam" id="PF00725">
    <property type="entry name" value="3HCDH"/>
    <property type="match status" value="1"/>
</dbReference>
<evidence type="ECO:0000259" key="12">
    <source>
        <dbReference type="Pfam" id="PF00725"/>
    </source>
</evidence>
<reference evidence="14 15" key="1">
    <citation type="submission" date="2014-02" db="EMBL/GenBank/DDBJ databases">
        <title>Draft genome sequence of Lysinibacillus odysseyi NBRC 100172.</title>
        <authorList>
            <person name="Zhang F."/>
            <person name="Wang G."/>
            <person name="Zhang L."/>
        </authorList>
    </citation>
    <scope>NUCLEOTIDE SEQUENCE [LARGE SCALE GENOMIC DNA]</scope>
    <source>
        <strain evidence="14 15">NBRC 100172</strain>
    </source>
</reference>